<feature type="non-terminal residue" evidence="1">
    <location>
        <position position="1"/>
    </location>
</feature>
<protein>
    <submittedName>
        <fullName evidence="1">Uncharacterized protein</fullName>
    </submittedName>
</protein>
<comment type="caution">
    <text evidence="1">The sequence shown here is derived from an EMBL/GenBank/DDBJ whole genome shotgun (WGS) entry which is preliminary data.</text>
</comment>
<dbReference type="Proteomes" id="UP000708208">
    <property type="component" value="Unassembled WGS sequence"/>
</dbReference>
<evidence type="ECO:0000313" key="1">
    <source>
        <dbReference type="EMBL" id="CAG7724342.1"/>
    </source>
</evidence>
<gene>
    <name evidence="1" type="ORF">AFUS01_LOCUS13374</name>
</gene>
<reference evidence="1" key="1">
    <citation type="submission" date="2021-06" db="EMBL/GenBank/DDBJ databases">
        <authorList>
            <person name="Hodson N. C."/>
            <person name="Mongue J. A."/>
            <person name="Jaron S. K."/>
        </authorList>
    </citation>
    <scope>NUCLEOTIDE SEQUENCE</scope>
</reference>
<dbReference type="AlphaFoldDB" id="A0A8J2JP77"/>
<name>A0A8J2JP77_9HEXA</name>
<sequence>MEAISSKRLKNLQQLMKLR</sequence>
<organism evidence="1 2">
    <name type="scientific">Allacma fusca</name>
    <dbReference type="NCBI Taxonomy" id="39272"/>
    <lineage>
        <taxon>Eukaryota</taxon>
        <taxon>Metazoa</taxon>
        <taxon>Ecdysozoa</taxon>
        <taxon>Arthropoda</taxon>
        <taxon>Hexapoda</taxon>
        <taxon>Collembola</taxon>
        <taxon>Symphypleona</taxon>
        <taxon>Sminthuridae</taxon>
        <taxon>Allacma</taxon>
    </lineage>
</organism>
<keyword evidence="2" id="KW-1185">Reference proteome</keyword>
<dbReference type="EMBL" id="CAJVCH010108847">
    <property type="protein sequence ID" value="CAG7724342.1"/>
    <property type="molecule type" value="Genomic_DNA"/>
</dbReference>
<proteinExistence type="predicted"/>
<accession>A0A8J2JP77</accession>
<evidence type="ECO:0000313" key="2">
    <source>
        <dbReference type="Proteomes" id="UP000708208"/>
    </source>
</evidence>